<evidence type="ECO:0000256" key="1">
    <source>
        <dbReference type="SAM" id="MobiDB-lite"/>
    </source>
</evidence>
<accession>A0A448Z659</accession>
<reference evidence="2 3" key="1">
    <citation type="submission" date="2019-01" db="EMBL/GenBank/DDBJ databases">
        <authorList>
            <person name="Ferrante I. M."/>
        </authorList>
    </citation>
    <scope>NUCLEOTIDE SEQUENCE [LARGE SCALE GENOMIC DNA]</scope>
    <source>
        <strain evidence="2 3">B856</strain>
    </source>
</reference>
<evidence type="ECO:0000313" key="2">
    <source>
        <dbReference type="EMBL" id="VEU37520.1"/>
    </source>
</evidence>
<dbReference type="Pfam" id="PF10294">
    <property type="entry name" value="Methyltransf_16"/>
    <property type="match status" value="1"/>
</dbReference>
<evidence type="ECO:0008006" key="4">
    <source>
        <dbReference type="Google" id="ProtNLM"/>
    </source>
</evidence>
<dbReference type="PANTHER" id="PTHR14614:SF130">
    <property type="entry name" value="PROTEIN-LYSINE N-METHYLTRANSFERASE EEF2KMT"/>
    <property type="match status" value="1"/>
</dbReference>
<gene>
    <name evidence="2" type="ORF">PSNMU_V1.4_AUG-EV-PASAV3_0043200</name>
</gene>
<dbReference type="EMBL" id="CAACVS010000129">
    <property type="protein sequence ID" value="VEU37520.1"/>
    <property type="molecule type" value="Genomic_DNA"/>
</dbReference>
<dbReference type="Proteomes" id="UP000291116">
    <property type="component" value="Unassembled WGS sequence"/>
</dbReference>
<name>A0A448Z659_9STRA</name>
<feature type="region of interest" description="Disordered" evidence="1">
    <location>
        <begin position="266"/>
        <end position="293"/>
    </location>
</feature>
<dbReference type="SUPFAM" id="SSF53335">
    <property type="entry name" value="S-adenosyl-L-methionine-dependent methyltransferases"/>
    <property type="match status" value="1"/>
</dbReference>
<protein>
    <recommendedName>
        <fullName evidence="4">FAM86 N-terminal domain-containing protein</fullName>
    </recommendedName>
</protein>
<organism evidence="2 3">
    <name type="scientific">Pseudo-nitzschia multistriata</name>
    <dbReference type="NCBI Taxonomy" id="183589"/>
    <lineage>
        <taxon>Eukaryota</taxon>
        <taxon>Sar</taxon>
        <taxon>Stramenopiles</taxon>
        <taxon>Ochrophyta</taxon>
        <taxon>Bacillariophyta</taxon>
        <taxon>Bacillariophyceae</taxon>
        <taxon>Bacillariophycidae</taxon>
        <taxon>Bacillariales</taxon>
        <taxon>Bacillariaceae</taxon>
        <taxon>Pseudo-nitzschia</taxon>
    </lineage>
</organism>
<evidence type="ECO:0000313" key="3">
    <source>
        <dbReference type="Proteomes" id="UP000291116"/>
    </source>
</evidence>
<dbReference type="InterPro" id="IPR029063">
    <property type="entry name" value="SAM-dependent_MTases_sf"/>
</dbReference>
<proteinExistence type="predicted"/>
<dbReference type="OrthoDB" id="407325at2759"/>
<feature type="compositionally biased region" description="Basic and acidic residues" evidence="1">
    <location>
        <begin position="266"/>
        <end position="276"/>
    </location>
</feature>
<keyword evidence="3" id="KW-1185">Reference proteome</keyword>
<sequence length="464" mass="50251">MALPRFSEDEIEKNVSSQRSLALYRIQLLGSEGDCTGDGDDGEQSVGFASLFLPLLRHSTDYFLVLVSKSQRHDENDPIALSEAPETKHLVRLLKLYGRISQLDPTLDEEIGMQGAHLCLSRIIKLDMFSIDCCQDSEENQDTVIEIQDLAAEIASYSKSFPLPASPFLHEDLLARLPLVFNIHPVPHPGSNRKDGDSAATTILIHQVTERQSAQKDVGFVMWPSAVVLSRWLVSNPDEVRGKRVLELGSGCGLTGLVAAKILRDSEPREGSKRSLADTVSRPAASTNKPSPSGRVILSDFNETVVKNLRGNIALNRLEGVAEAEGLDFYQQDPGGNGWVTVDGIERTEGADLVIAADVICQPEDAFATARTIASALNEGCKAVVVSADSKHRFGVEKLEEACAAAGSLSVLSKTSVCDYLSPQKHPYDPTCSPGDEDMEKTSGFVHGMALTMYTILKTGEGTP</sequence>
<dbReference type="PANTHER" id="PTHR14614">
    <property type="entry name" value="HEPATOCELLULAR CARCINOMA-ASSOCIATED ANTIGEN"/>
    <property type="match status" value="1"/>
</dbReference>
<dbReference type="AlphaFoldDB" id="A0A448Z659"/>
<dbReference type="Gene3D" id="3.40.50.150">
    <property type="entry name" value="Vaccinia Virus protein VP39"/>
    <property type="match status" value="1"/>
</dbReference>
<dbReference type="InterPro" id="IPR019410">
    <property type="entry name" value="Methyltransf_16"/>
</dbReference>